<dbReference type="InterPro" id="IPR038859">
    <property type="entry name" value="RHL1"/>
</dbReference>
<protein>
    <submittedName>
        <fullName evidence="2">Uncharacterized protein</fullName>
    </submittedName>
</protein>
<keyword evidence="3" id="KW-1185">Reference proteome</keyword>
<gene>
    <name evidence="2" type="ORF">HID58_066834</name>
</gene>
<organism evidence="2 3">
    <name type="scientific">Brassica napus</name>
    <name type="common">Rape</name>
    <dbReference type="NCBI Taxonomy" id="3708"/>
    <lineage>
        <taxon>Eukaryota</taxon>
        <taxon>Viridiplantae</taxon>
        <taxon>Streptophyta</taxon>
        <taxon>Embryophyta</taxon>
        <taxon>Tracheophyta</taxon>
        <taxon>Spermatophyta</taxon>
        <taxon>Magnoliopsida</taxon>
        <taxon>eudicotyledons</taxon>
        <taxon>Gunneridae</taxon>
        <taxon>Pentapetalae</taxon>
        <taxon>rosids</taxon>
        <taxon>malvids</taxon>
        <taxon>Brassicales</taxon>
        <taxon>Brassicaceae</taxon>
        <taxon>Brassiceae</taxon>
        <taxon>Brassica</taxon>
    </lineage>
</organism>
<proteinExistence type="predicted"/>
<feature type="region of interest" description="Disordered" evidence="1">
    <location>
        <begin position="98"/>
        <end position="123"/>
    </location>
</feature>
<reference evidence="2 3" key="1">
    <citation type="submission" date="2021-05" db="EMBL/GenBank/DDBJ databases">
        <title>Genome Assembly of Synthetic Allotetraploid Brassica napus Reveals Homoeologous Exchanges between Subgenomes.</title>
        <authorList>
            <person name="Davis J.T."/>
        </authorList>
    </citation>
    <scope>NUCLEOTIDE SEQUENCE [LARGE SCALE GENOMIC DNA]</scope>
    <source>
        <strain evidence="3">cv. Da-Ae</strain>
        <tissue evidence="2">Seedling</tissue>
    </source>
</reference>
<dbReference type="Proteomes" id="UP000824890">
    <property type="component" value="Unassembled WGS sequence"/>
</dbReference>
<comment type="caution">
    <text evidence="2">The sequence shown here is derived from an EMBL/GenBank/DDBJ whole genome shotgun (WGS) entry which is preliminary data.</text>
</comment>
<dbReference type="EMBL" id="JAGKQM010000015">
    <property type="protein sequence ID" value="KAH0879440.1"/>
    <property type="molecule type" value="Genomic_DNA"/>
</dbReference>
<feature type="non-terminal residue" evidence="2">
    <location>
        <position position="1"/>
    </location>
</feature>
<sequence>IGTKEENPEEARLDFPEELSQAEQTEFDFRGVAGAVATAASVKTVATPETGSQPTETETETDSPEVEMEELLSDDGDYMADKIQVTPVQLTQVRQSQKISGKKFKFAETSPENSSGREEPQADITIASAGKLLNELPAKKEKPIIKDGSSLL</sequence>
<feature type="compositionally biased region" description="Acidic residues" evidence="1">
    <location>
        <begin position="57"/>
        <end position="66"/>
    </location>
</feature>
<feature type="region of interest" description="Disordered" evidence="1">
    <location>
        <begin position="43"/>
        <end position="66"/>
    </location>
</feature>
<dbReference type="PANTHER" id="PTHR35698:SF2">
    <property type="entry name" value="DNA-BINDING PROTEIN RHL1"/>
    <property type="match status" value="1"/>
</dbReference>
<evidence type="ECO:0000256" key="1">
    <source>
        <dbReference type="SAM" id="MobiDB-lite"/>
    </source>
</evidence>
<evidence type="ECO:0000313" key="3">
    <source>
        <dbReference type="Proteomes" id="UP000824890"/>
    </source>
</evidence>
<name>A0ABQ7ZGT4_BRANA</name>
<accession>A0ABQ7ZGT4</accession>
<evidence type="ECO:0000313" key="2">
    <source>
        <dbReference type="EMBL" id="KAH0879440.1"/>
    </source>
</evidence>
<dbReference type="PANTHER" id="PTHR35698">
    <property type="entry name" value="DNA-BINDING PROTEIN RHL1"/>
    <property type="match status" value="1"/>
</dbReference>